<comment type="similarity">
    <text evidence="1">Belongs to the Gfo/Idh/MocA family.</text>
</comment>
<feature type="domain" description="Gfo/Idh/MocA-like oxidoreductase N-terminal" evidence="3">
    <location>
        <begin position="1"/>
        <end position="118"/>
    </location>
</feature>
<dbReference type="Pfam" id="PF22725">
    <property type="entry name" value="GFO_IDH_MocA_C3"/>
    <property type="match status" value="1"/>
</dbReference>
<gene>
    <name evidence="5" type="ORF">GGQ55_003470</name>
</gene>
<keyword evidence="6" id="KW-1185">Reference proteome</keyword>
<evidence type="ECO:0000259" key="4">
    <source>
        <dbReference type="Pfam" id="PF22725"/>
    </source>
</evidence>
<dbReference type="PANTHER" id="PTHR22604:SF105">
    <property type="entry name" value="TRANS-1,2-DIHYDROBENZENE-1,2-DIOL DEHYDROGENASE"/>
    <property type="match status" value="1"/>
</dbReference>
<keyword evidence="2" id="KW-0560">Oxidoreductase</keyword>
<dbReference type="InterPro" id="IPR000683">
    <property type="entry name" value="Gfo/Idh/MocA-like_OxRdtase_N"/>
</dbReference>
<organism evidence="5 6">
    <name type="scientific">Petropleomorpha daqingensis</name>
    <dbReference type="NCBI Taxonomy" id="2026353"/>
    <lineage>
        <taxon>Bacteria</taxon>
        <taxon>Bacillati</taxon>
        <taxon>Actinomycetota</taxon>
        <taxon>Actinomycetes</taxon>
        <taxon>Geodermatophilales</taxon>
        <taxon>Geodermatophilaceae</taxon>
        <taxon>Petropleomorpha</taxon>
    </lineage>
</organism>
<dbReference type="InterPro" id="IPR055170">
    <property type="entry name" value="GFO_IDH_MocA-like_dom"/>
</dbReference>
<dbReference type="PANTHER" id="PTHR22604">
    <property type="entry name" value="OXIDOREDUCTASES"/>
    <property type="match status" value="1"/>
</dbReference>
<evidence type="ECO:0000313" key="5">
    <source>
        <dbReference type="EMBL" id="NYJ07192.1"/>
    </source>
</evidence>
<evidence type="ECO:0000313" key="6">
    <source>
        <dbReference type="Proteomes" id="UP000541969"/>
    </source>
</evidence>
<evidence type="ECO:0000259" key="3">
    <source>
        <dbReference type="Pfam" id="PF01408"/>
    </source>
</evidence>
<dbReference type="GO" id="GO:0016491">
    <property type="term" value="F:oxidoreductase activity"/>
    <property type="evidence" value="ECO:0007669"/>
    <property type="project" value="UniProtKB-KW"/>
</dbReference>
<dbReference type="SUPFAM" id="SSF51735">
    <property type="entry name" value="NAD(P)-binding Rossmann-fold domains"/>
    <property type="match status" value="1"/>
</dbReference>
<protein>
    <submittedName>
        <fullName evidence="5">Putative dehydrogenase</fullName>
    </submittedName>
</protein>
<dbReference type="Pfam" id="PF01408">
    <property type="entry name" value="GFO_IDH_MocA"/>
    <property type="match status" value="1"/>
</dbReference>
<dbReference type="Proteomes" id="UP000541969">
    <property type="component" value="Unassembled WGS sequence"/>
</dbReference>
<dbReference type="InterPro" id="IPR036291">
    <property type="entry name" value="NAD(P)-bd_dom_sf"/>
</dbReference>
<dbReference type="RefSeq" id="WP_366489583.1">
    <property type="nucleotide sequence ID" value="NZ_JACBZT010000001.1"/>
</dbReference>
<comment type="caution">
    <text evidence="5">The sequence shown here is derived from an EMBL/GenBank/DDBJ whole genome shotgun (WGS) entry which is preliminary data.</text>
</comment>
<evidence type="ECO:0000256" key="1">
    <source>
        <dbReference type="ARBA" id="ARBA00010928"/>
    </source>
</evidence>
<dbReference type="SUPFAM" id="SSF55347">
    <property type="entry name" value="Glyceraldehyde-3-phosphate dehydrogenase-like, C-terminal domain"/>
    <property type="match status" value="1"/>
</dbReference>
<reference evidence="5 6" key="1">
    <citation type="submission" date="2020-07" db="EMBL/GenBank/DDBJ databases">
        <title>Sequencing the genomes of 1000 actinobacteria strains.</title>
        <authorList>
            <person name="Klenk H.-P."/>
        </authorList>
    </citation>
    <scope>NUCLEOTIDE SEQUENCE [LARGE SCALE GENOMIC DNA]</scope>
    <source>
        <strain evidence="5 6">DSM 104001</strain>
    </source>
</reference>
<accession>A0A853CKX5</accession>
<dbReference type="Gene3D" id="3.30.360.10">
    <property type="entry name" value="Dihydrodipicolinate Reductase, domain 2"/>
    <property type="match status" value="1"/>
</dbReference>
<feature type="domain" description="GFO/IDH/MocA-like oxidoreductase" evidence="4">
    <location>
        <begin position="129"/>
        <end position="243"/>
    </location>
</feature>
<dbReference type="GO" id="GO:0000166">
    <property type="term" value="F:nucleotide binding"/>
    <property type="evidence" value="ECO:0007669"/>
    <property type="project" value="InterPro"/>
</dbReference>
<dbReference type="AlphaFoldDB" id="A0A853CKX5"/>
<dbReference type="EMBL" id="JACBZT010000001">
    <property type="protein sequence ID" value="NYJ07192.1"/>
    <property type="molecule type" value="Genomic_DNA"/>
</dbReference>
<sequence>MRWGIVGPGRIAETVMADFPLVEGAEVVAVASRSASRAEDFARRHGIGRAYGSYGQLLDDPEIDVLYIATTSAQHHAIAVAALRAGKSVLVEKPLALTLAGAEEILDAASKAGRFAMEGVWMRFHPAIARLRDLLAQAAIGDVRALHITAGLPLPTDPADRFYNAALGGGVLLDVGVYAVSLAQMILGAPDTVAATGVRSTTGVDEEVGLLLGWTGGRSASFTLSMRHGMPASARVFGSAGWIDVGPPFLRPERLQLHRRGAEPETFHDPIPGQGYVPELTEVTRCVLDGRTESTVVPWTDTLAVLSVLEEATAQLGVRHAEDLHALEA</sequence>
<evidence type="ECO:0000256" key="2">
    <source>
        <dbReference type="ARBA" id="ARBA00023002"/>
    </source>
</evidence>
<proteinExistence type="inferred from homology"/>
<dbReference type="InterPro" id="IPR050984">
    <property type="entry name" value="Gfo/Idh/MocA_domain"/>
</dbReference>
<name>A0A853CKX5_9ACTN</name>
<dbReference type="Gene3D" id="3.40.50.720">
    <property type="entry name" value="NAD(P)-binding Rossmann-like Domain"/>
    <property type="match status" value="1"/>
</dbReference>